<dbReference type="Gene3D" id="3.40.50.1820">
    <property type="entry name" value="alpha/beta hydrolase"/>
    <property type="match status" value="1"/>
</dbReference>
<keyword evidence="4" id="KW-1185">Reference proteome</keyword>
<protein>
    <submittedName>
        <fullName evidence="3">Alpha/beta hydrolase</fullName>
    </submittedName>
</protein>
<evidence type="ECO:0000256" key="1">
    <source>
        <dbReference type="ARBA" id="ARBA00022801"/>
    </source>
</evidence>
<accession>A0A5C6RZ51</accession>
<sequence>MTAARITGPMLLGGAGDMKSAIYLTLTGLMVVSSPAIAQVADTPEIAQKIRDMGTTLSREVVGGTHEIYAPLYPAMPIAGVELVADQAYGEADRNLLDIYKPADAGGTAPIVIFAHGGGFVRGDKAEVANLGPWFARNGVVFLAMNYRLAPEAKWPSGPEDMAAAIRWVRDNAELHGGDPQKIIVAGNSAGSAHAADYAFREDMQVEDDGVIGAILISPPTANLTDHEIDPERDAQYYDTAAGSLEDMSYIRQLDGRALPVMVAVGELDIPLAQDQAGQLIDALYARDGHLPTTSVVPGHNHISIIAHIGTEDTSLGTDMLEFIRYAALFPTQ</sequence>
<dbReference type="SUPFAM" id="SSF53474">
    <property type="entry name" value="alpha/beta-Hydrolases"/>
    <property type="match status" value="1"/>
</dbReference>
<comment type="caution">
    <text evidence="3">The sequence shown here is derived from an EMBL/GenBank/DDBJ whole genome shotgun (WGS) entry which is preliminary data.</text>
</comment>
<gene>
    <name evidence="3" type="ORF">FQV27_15130</name>
</gene>
<dbReference type="AlphaFoldDB" id="A0A5C6RZ51"/>
<dbReference type="PANTHER" id="PTHR48081:SF33">
    <property type="entry name" value="KYNURENINE FORMAMIDASE"/>
    <property type="match status" value="1"/>
</dbReference>
<dbReference type="InterPro" id="IPR050300">
    <property type="entry name" value="GDXG_lipolytic_enzyme"/>
</dbReference>
<dbReference type="EMBL" id="VOPL01000007">
    <property type="protein sequence ID" value="TXB67433.1"/>
    <property type="molecule type" value="Genomic_DNA"/>
</dbReference>
<evidence type="ECO:0000259" key="2">
    <source>
        <dbReference type="Pfam" id="PF20434"/>
    </source>
</evidence>
<dbReference type="InterPro" id="IPR049492">
    <property type="entry name" value="BD-FAE-like_dom"/>
</dbReference>
<evidence type="ECO:0000313" key="3">
    <source>
        <dbReference type="EMBL" id="TXB67433.1"/>
    </source>
</evidence>
<feature type="domain" description="BD-FAE-like" evidence="2">
    <location>
        <begin position="97"/>
        <end position="200"/>
    </location>
</feature>
<dbReference type="Proteomes" id="UP000321562">
    <property type="component" value="Unassembled WGS sequence"/>
</dbReference>
<proteinExistence type="predicted"/>
<dbReference type="Pfam" id="PF20434">
    <property type="entry name" value="BD-FAE"/>
    <property type="match status" value="1"/>
</dbReference>
<keyword evidence="1 3" id="KW-0378">Hydrolase</keyword>
<name>A0A5C6RZ51_9RHOB</name>
<reference evidence="3 4" key="1">
    <citation type="submission" date="2019-08" db="EMBL/GenBank/DDBJ databases">
        <authorList>
            <person name="Ye J."/>
        </authorList>
    </citation>
    <scope>NUCLEOTIDE SEQUENCE [LARGE SCALE GENOMIC DNA]</scope>
    <source>
        <strain evidence="3 4">TK008</strain>
    </source>
</reference>
<dbReference type="InterPro" id="IPR029058">
    <property type="entry name" value="AB_hydrolase_fold"/>
</dbReference>
<evidence type="ECO:0000313" key="4">
    <source>
        <dbReference type="Proteomes" id="UP000321562"/>
    </source>
</evidence>
<dbReference type="GO" id="GO:0016787">
    <property type="term" value="F:hydrolase activity"/>
    <property type="evidence" value="ECO:0007669"/>
    <property type="project" value="UniProtKB-KW"/>
</dbReference>
<dbReference type="PANTHER" id="PTHR48081">
    <property type="entry name" value="AB HYDROLASE SUPERFAMILY PROTEIN C4A8.06C"/>
    <property type="match status" value="1"/>
</dbReference>
<organism evidence="3 4">
    <name type="scientific">Paracoccus aurantiacus</name>
    <dbReference type="NCBI Taxonomy" id="2599412"/>
    <lineage>
        <taxon>Bacteria</taxon>
        <taxon>Pseudomonadati</taxon>
        <taxon>Pseudomonadota</taxon>
        <taxon>Alphaproteobacteria</taxon>
        <taxon>Rhodobacterales</taxon>
        <taxon>Paracoccaceae</taxon>
        <taxon>Paracoccus</taxon>
    </lineage>
</organism>
<dbReference type="OrthoDB" id="9771666at2"/>